<sequence>MDKIEPMFAGQGLSDLRVHLYQAEHSLTECDGATMMVSHILSELQVPHHRMSGMVHCRETGAVVVPHCWVKLHDDEGHRWIIDYRLRLWLGDRSDIPHGIFQPNQSFAYEGEEMPPIVLHEALILAFTTPMKLPQ</sequence>
<geneLocation type="plasmid" evidence="1">
    <name>plasmid1</name>
</geneLocation>
<keyword evidence="1" id="KW-0614">Plasmid</keyword>
<protein>
    <submittedName>
        <fullName evidence="1">Uncharacterized protein</fullName>
    </submittedName>
</protein>
<gene>
    <name evidence="1" type="ORF">NIES2135_61300</name>
</gene>
<reference evidence="1 2" key="1">
    <citation type="submission" date="2017-06" db="EMBL/GenBank/DDBJ databases">
        <title>Genome sequencing of cyanobaciteial culture collection at National Institute for Environmental Studies (NIES).</title>
        <authorList>
            <person name="Hirose Y."/>
            <person name="Shimura Y."/>
            <person name="Fujisawa T."/>
            <person name="Nakamura Y."/>
            <person name="Kawachi M."/>
        </authorList>
    </citation>
    <scope>NUCLEOTIDE SEQUENCE [LARGE SCALE GENOMIC DNA]</scope>
    <source>
        <strain evidence="1 2">NIES-2135</strain>
        <plasmid evidence="2">Plasmid Plasmid1 dna</plasmid>
    </source>
</reference>
<evidence type="ECO:0000313" key="2">
    <source>
        <dbReference type="Proteomes" id="UP000217895"/>
    </source>
</evidence>
<proteinExistence type="predicted"/>
<dbReference type="Proteomes" id="UP000217895">
    <property type="component" value="Plasmid Plasmid1 dna"/>
</dbReference>
<organism evidence="1 2">
    <name type="scientific">Leptolyngbya boryana NIES-2135</name>
    <dbReference type="NCBI Taxonomy" id="1973484"/>
    <lineage>
        <taxon>Bacteria</taxon>
        <taxon>Bacillati</taxon>
        <taxon>Cyanobacteriota</taxon>
        <taxon>Cyanophyceae</taxon>
        <taxon>Leptolyngbyales</taxon>
        <taxon>Leptolyngbyaceae</taxon>
        <taxon>Leptolyngbya group</taxon>
        <taxon>Leptolyngbya</taxon>
    </lineage>
</organism>
<accession>A0A1Z4JRG2</accession>
<keyword evidence="2" id="KW-1185">Reference proteome</keyword>
<evidence type="ECO:0000313" key="1">
    <source>
        <dbReference type="EMBL" id="BAY59253.1"/>
    </source>
</evidence>
<name>A0A1Z4JRG2_LEPBY</name>
<dbReference type="AlphaFoldDB" id="A0A1Z4JRG2"/>
<dbReference type="EMBL" id="AP018204">
    <property type="protein sequence ID" value="BAY59253.1"/>
    <property type="molecule type" value="Genomic_DNA"/>
</dbReference>